<feature type="transmembrane region" description="Helical" evidence="1">
    <location>
        <begin position="70"/>
        <end position="94"/>
    </location>
</feature>
<evidence type="ECO:0000313" key="2">
    <source>
        <dbReference type="EMBL" id="BCT91912.1"/>
    </source>
</evidence>
<keyword evidence="3" id="KW-1185">Reference proteome</keyword>
<feature type="transmembrane region" description="Helical" evidence="1">
    <location>
        <begin position="12"/>
        <end position="28"/>
    </location>
</feature>
<sequence length="115" mass="13114">MSPFVEGNLAALLFAPWFLILGVLYWLYPRQPRPSWRRGFDIGALVLAVVVFVLVLHWGQGWADRGYGRMWQQIVGTSVSYGAFLSVLGIAVWVRHRLLAGQRDPRMGVRHGPRR</sequence>
<keyword evidence="1" id="KW-1133">Transmembrane helix</keyword>
<keyword evidence="1" id="KW-0472">Membrane</keyword>
<dbReference type="Proteomes" id="UP000681317">
    <property type="component" value="Chromosome"/>
</dbReference>
<organism evidence="2 3">
    <name type="scientific">Noviluteimonas caseinilytica</name>
    <dbReference type="NCBI Taxonomy" id="2675101"/>
    <lineage>
        <taxon>Bacteria</taxon>
        <taxon>Pseudomonadati</taxon>
        <taxon>Pseudomonadota</taxon>
        <taxon>Gammaproteobacteria</taxon>
        <taxon>Lysobacterales</taxon>
        <taxon>Lysobacteraceae</taxon>
        <taxon>Noviluteimonas</taxon>
    </lineage>
</organism>
<evidence type="ECO:0008006" key="4">
    <source>
        <dbReference type="Google" id="ProtNLM"/>
    </source>
</evidence>
<evidence type="ECO:0000256" key="1">
    <source>
        <dbReference type="SAM" id="Phobius"/>
    </source>
</evidence>
<dbReference type="EMBL" id="AP024545">
    <property type="protein sequence ID" value="BCT91912.1"/>
    <property type="molecule type" value="Genomic_DNA"/>
</dbReference>
<evidence type="ECO:0000313" key="3">
    <source>
        <dbReference type="Proteomes" id="UP000681317"/>
    </source>
</evidence>
<keyword evidence="1" id="KW-0812">Transmembrane</keyword>
<name>A0ABM7Q3R6_9GAMM</name>
<proteinExistence type="predicted"/>
<dbReference type="RefSeq" id="WP_213436205.1">
    <property type="nucleotide sequence ID" value="NZ_AP024545.1"/>
</dbReference>
<protein>
    <recommendedName>
        <fullName evidence="4">Transmembrane protein</fullName>
    </recommendedName>
</protein>
<accession>A0ABM7Q3R6</accession>
<feature type="transmembrane region" description="Helical" evidence="1">
    <location>
        <begin position="40"/>
        <end position="58"/>
    </location>
</feature>
<gene>
    <name evidence="2" type="ORF">LYSCAS_09360</name>
</gene>
<reference evidence="2 3" key="1">
    <citation type="submission" date="2021-03" db="EMBL/GenBank/DDBJ databases">
        <title>Complete Genome Sequences of Two Lysobacter Strains Isolated from Sea Water (Lysobacter caseinilyticus) and Soil (Lysobacter helvus) in South Korea.</title>
        <authorList>
            <person name="Watanabe Y."/>
            <person name="Arakawa K."/>
        </authorList>
    </citation>
    <scope>NUCLEOTIDE SEQUENCE [LARGE SCALE GENOMIC DNA]</scope>
    <source>
        <strain evidence="2 3">KVB24</strain>
    </source>
</reference>